<name>A0A1G9Q726_9FIRM</name>
<evidence type="ECO:0000256" key="6">
    <source>
        <dbReference type="ARBA" id="ARBA00023136"/>
    </source>
</evidence>
<evidence type="ECO:0000256" key="1">
    <source>
        <dbReference type="ARBA" id="ARBA00004651"/>
    </source>
</evidence>
<dbReference type="GO" id="GO:0005886">
    <property type="term" value="C:plasma membrane"/>
    <property type="evidence" value="ECO:0007669"/>
    <property type="project" value="UniProtKB-SubCell"/>
</dbReference>
<keyword evidence="3" id="KW-1003">Cell membrane</keyword>
<dbReference type="STRING" id="321763.SAMN04488692_11568"/>
<dbReference type="InterPro" id="IPR050366">
    <property type="entry name" value="BP-dependent_transpt_permease"/>
</dbReference>
<keyword evidence="6 7" id="KW-0472">Membrane</keyword>
<evidence type="ECO:0000256" key="3">
    <source>
        <dbReference type="ARBA" id="ARBA00022475"/>
    </source>
</evidence>
<dbReference type="SUPFAM" id="SSF161098">
    <property type="entry name" value="MetI-like"/>
    <property type="match status" value="1"/>
</dbReference>
<dbReference type="RefSeq" id="WP_089760799.1">
    <property type="nucleotide sequence ID" value="NZ_FNGO01000015.1"/>
</dbReference>
<feature type="domain" description="ABC transmembrane type-1" evidence="8">
    <location>
        <begin position="82"/>
        <end position="271"/>
    </location>
</feature>
<dbReference type="OrthoDB" id="9797852at2"/>
<dbReference type="InterPro" id="IPR000515">
    <property type="entry name" value="MetI-like"/>
</dbReference>
<feature type="transmembrane region" description="Helical" evidence="7">
    <location>
        <begin position="84"/>
        <end position="110"/>
    </location>
</feature>
<proteinExistence type="inferred from homology"/>
<dbReference type="CDD" id="cd06261">
    <property type="entry name" value="TM_PBP2"/>
    <property type="match status" value="1"/>
</dbReference>
<keyword evidence="10" id="KW-1185">Reference proteome</keyword>
<dbReference type="AlphaFoldDB" id="A0A1G9Q726"/>
<comment type="similarity">
    <text evidence="7">Belongs to the binding-protein-dependent transport system permease family.</text>
</comment>
<dbReference type="EMBL" id="FNGO01000015">
    <property type="protein sequence ID" value="SDM06753.1"/>
    <property type="molecule type" value="Genomic_DNA"/>
</dbReference>
<dbReference type="Proteomes" id="UP000199476">
    <property type="component" value="Unassembled WGS sequence"/>
</dbReference>
<comment type="subcellular location">
    <subcellularLocation>
        <location evidence="1 7">Cell membrane</location>
        <topology evidence="1 7">Multi-pass membrane protein</topology>
    </subcellularLocation>
</comment>
<dbReference type="Pfam" id="PF00528">
    <property type="entry name" value="BPD_transp_1"/>
    <property type="match status" value="1"/>
</dbReference>
<dbReference type="InterPro" id="IPR025966">
    <property type="entry name" value="OppC_N"/>
</dbReference>
<evidence type="ECO:0000313" key="9">
    <source>
        <dbReference type="EMBL" id="SDM06753.1"/>
    </source>
</evidence>
<dbReference type="PANTHER" id="PTHR43386:SF1">
    <property type="entry name" value="D,D-DIPEPTIDE TRANSPORT SYSTEM PERMEASE PROTEIN DDPC-RELATED"/>
    <property type="match status" value="1"/>
</dbReference>
<reference evidence="9 10" key="1">
    <citation type="submission" date="2016-10" db="EMBL/GenBank/DDBJ databases">
        <authorList>
            <person name="de Groot N.N."/>
        </authorList>
    </citation>
    <scope>NUCLEOTIDE SEQUENCE [LARGE SCALE GENOMIC DNA]</scope>
    <source>
        <strain evidence="9 10">SLAS-1</strain>
    </source>
</reference>
<evidence type="ECO:0000256" key="7">
    <source>
        <dbReference type="RuleBase" id="RU363032"/>
    </source>
</evidence>
<evidence type="ECO:0000313" key="10">
    <source>
        <dbReference type="Proteomes" id="UP000199476"/>
    </source>
</evidence>
<feature type="transmembrane region" description="Helical" evidence="7">
    <location>
        <begin position="249"/>
        <end position="270"/>
    </location>
</feature>
<organism evidence="9 10">
    <name type="scientific">Halarsenatibacter silvermanii</name>
    <dbReference type="NCBI Taxonomy" id="321763"/>
    <lineage>
        <taxon>Bacteria</taxon>
        <taxon>Bacillati</taxon>
        <taxon>Bacillota</taxon>
        <taxon>Clostridia</taxon>
        <taxon>Halanaerobiales</taxon>
        <taxon>Halarsenatibacteraceae</taxon>
        <taxon>Halarsenatibacter</taxon>
    </lineage>
</organism>
<keyword evidence="2 7" id="KW-0813">Transport</keyword>
<dbReference type="GO" id="GO:0055085">
    <property type="term" value="P:transmembrane transport"/>
    <property type="evidence" value="ECO:0007669"/>
    <property type="project" value="InterPro"/>
</dbReference>
<evidence type="ECO:0000256" key="4">
    <source>
        <dbReference type="ARBA" id="ARBA00022692"/>
    </source>
</evidence>
<feature type="transmembrane region" description="Helical" evidence="7">
    <location>
        <begin position="131"/>
        <end position="157"/>
    </location>
</feature>
<dbReference type="PANTHER" id="PTHR43386">
    <property type="entry name" value="OLIGOPEPTIDE TRANSPORT SYSTEM PERMEASE PROTEIN APPC"/>
    <property type="match status" value="1"/>
</dbReference>
<accession>A0A1G9Q726</accession>
<evidence type="ECO:0000256" key="2">
    <source>
        <dbReference type="ARBA" id="ARBA00022448"/>
    </source>
</evidence>
<sequence length="287" mass="30973">MDIIRGFIRSDAFKRLLRNRLAAFGLVMIILFFTVSIFAPYIAPNNPYEQDFFQTLEGPSWEYPLGTDDLGRCIFSRIIYGTRISISIGFISVAIGLAVGVPVGAVSGYFGGKLDLIIQRFVDIMMAFPGMLLAIVIVAVMGVGLVNAMIAVGIVSIPTYIRLVRGSVLSIKNSEHVESARAIGRGDAMIIFKHIIPHCLAPIIVQSSLLVATAILWAAGLGFLGLGAQAPTPEWGAMLSQGRSYIRTAHHATTFPGLAIMIAVLGFNLVGDGLRDALDPKMRHDDV</sequence>
<dbReference type="Gene3D" id="1.10.3720.10">
    <property type="entry name" value="MetI-like"/>
    <property type="match status" value="1"/>
</dbReference>
<dbReference type="InterPro" id="IPR035906">
    <property type="entry name" value="MetI-like_sf"/>
</dbReference>
<feature type="transmembrane region" description="Helical" evidence="7">
    <location>
        <begin position="21"/>
        <end position="43"/>
    </location>
</feature>
<feature type="transmembrane region" description="Helical" evidence="7">
    <location>
        <begin position="203"/>
        <end position="228"/>
    </location>
</feature>
<dbReference type="PROSITE" id="PS50928">
    <property type="entry name" value="ABC_TM1"/>
    <property type="match status" value="1"/>
</dbReference>
<gene>
    <name evidence="9" type="ORF">SAMN04488692_11568</name>
</gene>
<evidence type="ECO:0000259" key="8">
    <source>
        <dbReference type="PROSITE" id="PS50928"/>
    </source>
</evidence>
<keyword evidence="5 7" id="KW-1133">Transmembrane helix</keyword>
<evidence type="ECO:0000256" key="5">
    <source>
        <dbReference type="ARBA" id="ARBA00022989"/>
    </source>
</evidence>
<dbReference type="Pfam" id="PF12911">
    <property type="entry name" value="OppC_N"/>
    <property type="match status" value="1"/>
</dbReference>
<protein>
    <submittedName>
        <fullName evidence="9">Peptide/nickel transport system permease protein</fullName>
    </submittedName>
</protein>
<keyword evidence="4 7" id="KW-0812">Transmembrane</keyword>